<organism evidence="3 4">
    <name type="scientific">Pseudonocardia spirodelae</name>
    <dbReference type="NCBI Taxonomy" id="3133431"/>
    <lineage>
        <taxon>Bacteria</taxon>
        <taxon>Bacillati</taxon>
        <taxon>Actinomycetota</taxon>
        <taxon>Actinomycetes</taxon>
        <taxon>Pseudonocardiales</taxon>
        <taxon>Pseudonocardiaceae</taxon>
        <taxon>Pseudonocardia</taxon>
    </lineage>
</organism>
<feature type="domain" description="MaoC-like" evidence="2">
    <location>
        <begin position="19"/>
        <end position="109"/>
    </location>
</feature>
<dbReference type="EMBL" id="JBBJUP010000007">
    <property type="protein sequence ID" value="MEJ8279460.1"/>
    <property type="molecule type" value="Genomic_DNA"/>
</dbReference>
<sequence length="145" mass="15380">MLLLAGDLAVGTVFDIGSHRLSEREIVDFGRAWDPLPHHTEPGSAPALRFGGVIASGVHVLAVFQRLQVDAFLRRVAVVAGMGTDGMHLLAPSRPGDVLSGRVEIVAVTPRPGRDDAIVRTLGRLSTGTGTVVFEVDARILVRNA</sequence>
<evidence type="ECO:0000313" key="3">
    <source>
        <dbReference type="EMBL" id="MEJ8279460.1"/>
    </source>
</evidence>
<evidence type="ECO:0000313" key="4">
    <source>
        <dbReference type="Proteomes" id="UP001364211"/>
    </source>
</evidence>
<comment type="similarity">
    <text evidence="1">Belongs to the enoyl-CoA hydratase/isomerase family.</text>
</comment>
<evidence type="ECO:0000259" key="2">
    <source>
        <dbReference type="Pfam" id="PF01575"/>
    </source>
</evidence>
<dbReference type="InterPro" id="IPR029069">
    <property type="entry name" value="HotDog_dom_sf"/>
</dbReference>
<dbReference type="RefSeq" id="WP_340289113.1">
    <property type="nucleotide sequence ID" value="NZ_JBBJUP010000007.1"/>
</dbReference>
<reference evidence="3 4" key="1">
    <citation type="submission" date="2024-03" db="EMBL/GenBank/DDBJ databases">
        <title>Draft genome sequence of Pseudonocardia sp. DW16-2.</title>
        <authorList>
            <person name="Duangmal K."/>
        </authorList>
    </citation>
    <scope>NUCLEOTIDE SEQUENCE [LARGE SCALE GENOMIC DNA]</scope>
    <source>
        <strain evidence="3 4">DW16-2</strain>
    </source>
</reference>
<name>A0ABU8T688_9PSEU</name>
<comment type="caution">
    <text evidence="3">The sequence shown here is derived from an EMBL/GenBank/DDBJ whole genome shotgun (WGS) entry which is preliminary data.</text>
</comment>
<dbReference type="Proteomes" id="UP001364211">
    <property type="component" value="Unassembled WGS sequence"/>
</dbReference>
<gene>
    <name evidence="3" type="ORF">WJX68_11005</name>
</gene>
<dbReference type="InterPro" id="IPR002539">
    <property type="entry name" value="MaoC-like_dom"/>
</dbReference>
<evidence type="ECO:0000256" key="1">
    <source>
        <dbReference type="ARBA" id="ARBA00005254"/>
    </source>
</evidence>
<accession>A0ABU8T688</accession>
<dbReference type="Gene3D" id="3.10.129.10">
    <property type="entry name" value="Hotdog Thioesterase"/>
    <property type="match status" value="1"/>
</dbReference>
<protein>
    <submittedName>
        <fullName evidence="3">MaoC/PaaZ C-terminal domain-containing protein</fullName>
    </submittedName>
</protein>
<dbReference type="Pfam" id="PF01575">
    <property type="entry name" value="MaoC_dehydratas"/>
    <property type="match status" value="1"/>
</dbReference>
<dbReference type="SUPFAM" id="SSF54637">
    <property type="entry name" value="Thioesterase/thiol ester dehydrase-isomerase"/>
    <property type="match status" value="1"/>
</dbReference>
<proteinExistence type="inferred from homology"/>
<keyword evidence="4" id="KW-1185">Reference proteome</keyword>